<evidence type="ECO:0000313" key="2">
    <source>
        <dbReference type="Proteomes" id="UP000006054"/>
    </source>
</evidence>
<dbReference type="AlphaFoldDB" id="I4AQ91"/>
<gene>
    <name evidence="1" type="ordered locus">Fleli_3820</name>
</gene>
<evidence type="ECO:0000313" key="1">
    <source>
        <dbReference type="EMBL" id="AFM06126.1"/>
    </source>
</evidence>
<protein>
    <submittedName>
        <fullName evidence="1">Uncharacterized protein</fullName>
    </submittedName>
</protein>
<dbReference type="EMBL" id="CP003345">
    <property type="protein sequence ID" value="AFM06126.1"/>
    <property type="molecule type" value="Genomic_DNA"/>
</dbReference>
<reference evidence="2" key="1">
    <citation type="submission" date="2012-06" db="EMBL/GenBank/DDBJ databases">
        <title>The complete genome of Flexibacter litoralis DSM 6794.</title>
        <authorList>
            <person name="Lucas S."/>
            <person name="Copeland A."/>
            <person name="Lapidus A."/>
            <person name="Glavina del Rio T."/>
            <person name="Dalin E."/>
            <person name="Tice H."/>
            <person name="Bruce D."/>
            <person name="Goodwin L."/>
            <person name="Pitluck S."/>
            <person name="Peters L."/>
            <person name="Ovchinnikova G."/>
            <person name="Lu M."/>
            <person name="Kyrpides N."/>
            <person name="Mavromatis K."/>
            <person name="Ivanova N."/>
            <person name="Brettin T."/>
            <person name="Detter J.C."/>
            <person name="Han C."/>
            <person name="Larimer F."/>
            <person name="Land M."/>
            <person name="Hauser L."/>
            <person name="Markowitz V."/>
            <person name="Cheng J.-F."/>
            <person name="Hugenholtz P."/>
            <person name="Woyke T."/>
            <person name="Wu D."/>
            <person name="Spring S."/>
            <person name="Lang E."/>
            <person name="Kopitz M."/>
            <person name="Brambilla E."/>
            <person name="Klenk H.-P."/>
            <person name="Eisen J.A."/>
        </authorList>
    </citation>
    <scope>NUCLEOTIDE SEQUENCE [LARGE SCALE GENOMIC DNA]</scope>
    <source>
        <strain evidence="2">ATCC 23117 / DSM 6794 / NBRC 15988 / NCIMB 1366 / Sio-4</strain>
    </source>
</reference>
<sequence length="105" mass="12188">MNYINIKNLLGVNLIGVNIVINDTLGVISDEQGNILIEEKIPIKTLKIYYLNIPIPKYHTSLDQKYSFEIKINDEWNTYLGINDSIIKLRRKKIILDENVLKICN</sequence>
<name>I4AQ91_BERLS</name>
<keyword evidence="2" id="KW-1185">Reference proteome</keyword>
<dbReference type="KEGG" id="fli:Fleli_3820"/>
<organism evidence="1 2">
    <name type="scientific">Bernardetia litoralis (strain ATCC 23117 / DSM 6794 / NBRC 15988 / NCIMB 1366 / Fx l1 / Sio-4)</name>
    <name type="common">Flexibacter litoralis</name>
    <dbReference type="NCBI Taxonomy" id="880071"/>
    <lineage>
        <taxon>Bacteria</taxon>
        <taxon>Pseudomonadati</taxon>
        <taxon>Bacteroidota</taxon>
        <taxon>Cytophagia</taxon>
        <taxon>Cytophagales</taxon>
        <taxon>Bernardetiaceae</taxon>
        <taxon>Bernardetia</taxon>
    </lineage>
</organism>
<dbReference type="RefSeq" id="WP_014799549.1">
    <property type="nucleotide sequence ID" value="NC_018018.1"/>
</dbReference>
<accession>I4AQ91</accession>
<proteinExistence type="predicted"/>
<dbReference type="HOGENOM" id="CLU_2232603_0_0_10"/>
<dbReference type="Proteomes" id="UP000006054">
    <property type="component" value="Chromosome"/>
</dbReference>